<name>A0A7G5XDG2_9BACT</name>
<dbReference type="InterPro" id="IPR027843">
    <property type="entry name" value="DUF4440"/>
</dbReference>
<dbReference type="InterPro" id="IPR032710">
    <property type="entry name" value="NTF2-like_dom_sf"/>
</dbReference>
<dbReference type="Pfam" id="PF14534">
    <property type="entry name" value="DUF4440"/>
    <property type="match status" value="1"/>
</dbReference>
<dbReference type="KEGG" id="lacs:H4075_15715"/>
<evidence type="ECO:0000259" key="1">
    <source>
        <dbReference type="Pfam" id="PF14534"/>
    </source>
</evidence>
<keyword evidence="3" id="KW-1185">Reference proteome</keyword>
<protein>
    <submittedName>
        <fullName evidence="2">Nuclear transport factor 2 family protein</fullName>
    </submittedName>
</protein>
<dbReference type="AlphaFoldDB" id="A0A7G5XDG2"/>
<evidence type="ECO:0000313" key="2">
    <source>
        <dbReference type="EMBL" id="QNA43515.1"/>
    </source>
</evidence>
<dbReference type="Proteomes" id="UP000515344">
    <property type="component" value="Chromosome"/>
</dbReference>
<evidence type="ECO:0000313" key="3">
    <source>
        <dbReference type="Proteomes" id="UP000515344"/>
    </source>
</evidence>
<dbReference type="RefSeq" id="WP_182801779.1">
    <property type="nucleotide sequence ID" value="NZ_CP060007.1"/>
</dbReference>
<reference evidence="3" key="1">
    <citation type="submission" date="2020-08" db="EMBL/GenBank/DDBJ databases">
        <title>Lacibacter sp. S13-6-6 genome sequencing.</title>
        <authorList>
            <person name="Jin L."/>
        </authorList>
    </citation>
    <scope>NUCLEOTIDE SEQUENCE [LARGE SCALE GENOMIC DNA]</scope>
    <source>
        <strain evidence="3">S13-6-6</strain>
    </source>
</reference>
<gene>
    <name evidence="2" type="ORF">H4075_15715</name>
</gene>
<accession>A0A7G5XDG2</accession>
<dbReference type="SUPFAM" id="SSF54427">
    <property type="entry name" value="NTF2-like"/>
    <property type="match status" value="1"/>
</dbReference>
<sequence length="150" mass="17205">MKLTTLFLLAVFLFFFFIDSFSQQQGDEALIRKLEDKEREAILKSDTALLHELMSQKIVVQNPENEILGFQQIMDRIKKGKINYASFERRIDNIAFINGIAVVMGLETLVPKADTQHAGKAVTRRFTNIWTTENGKWKLTARQATIISIN</sequence>
<dbReference type="Gene3D" id="3.10.450.50">
    <property type="match status" value="1"/>
</dbReference>
<proteinExistence type="predicted"/>
<dbReference type="EMBL" id="CP060007">
    <property type="protein sequence ID" value="QNA43515.1"/>
    <property type="molecule type" value="Genomic_DNA"/>
</dbReference>
<feature type="domain" description="DUF4440" evidence="1">
    <location>
        <begin position="31"/>
        <end position="139"/>
    </location>
</feature>
<organism evidence="2 3">
    <name type="scientific">Lacibacter sediminis</name>
    <dbReference type="NCBI Taxonomy" id="2760713"/>
    <lineage>
        <taxon>Bacteria</taxon>
        <taxon>Pseudomonadati</taxon>
        <taxon>Bacteroidota</taxon>
        <taxon>Chitinophagia</taxon>
        <taxon>Chitinophagales</taxon>
        <taxon>Chitinophagaceae</taxon>
        <taxon>Lacibacter</taxon>
    </lineage>
</organism>